<dbReference type="AlphaFoldDB" id="A0A850T5M2"/>
<name>A0A850T5M2_9BACT</name>
<organism evidence="3 4">
    <name type="scientific">Desulfobacter latus</name>
    <dbReference type="NCBI Taxonomy" id="2292"/>
    <lineage>
        <taxon>Bacteria</taxon>
        <taxon>Pseudomonadati</taxon>
        <taxon>Thermodesulfobacteriota</taxon>
        <taxon>Desulfobacteria</taxon>
        <taxon>Desulfobacterales</taxon>
        <taxon>Desulfobacteraceae</taxon>
        <taxon>Desulfobacter</taxon>
    </lineage>
</organism>
<evidence type="ECO:0000259" key="2">
    <source>
        <dbReference type="Pfam" id="PF07589"/>
    </source>
</evidence>
<proteinExistence type="predicted"/>
<dbReference type="Proteomes" id="UP000553343">
    <property type="component" value="Unassembled WGS sequence"/>
</dbReference>
<keyword evidence="1" id="KW-0472">Membrane</keyword>
<evidence type="ECO:0000313" key="3">
    <source>
        <dbReference type="EMBL" id="NWH04215.1"/>
    </source>
</evidence>
<sequence length="70" mass="7917">MNLNDFKGERPCGNEYDFDLFFAERHTTTSNFRIDTSIVLQSNSPVPEPATMLLFGFGLLGIAGFSRKRQ</sequence>
<evidence type="ECO:0000313" key="4">
    <source>
        <dbReference type="Proteomes" id="UP000553343"/>
    </source>
</evidence>
<feature type="domain" description="Ice-binding protein C-terminal" evidence="2">
    <location>
        <begin position="45"/>
        <end position="68"/>
    </location>
</feature>
<dbReference type="InterPro" id="IPR013424">
    <property type="entry name" value="Ice-binding_C"/>
</dbReference>
<keyword evidence="1" id="KW-1133">Transmembrane helix</keyword>
<reference evidence="3 4" key="1">
    <citation type="submission" date="2020-06" db="EMBL/GenBank/DDBJ databases">
        <title>High-quality draft genome of sulfate reducer Desulfobacter latus type strain AcrS2 isolated from marine sediment.</title>
        <authorList>
            <person name="Hoppe M."/>
            <person name="Larsen C.K."/>
            <person name="Marshall I.P.G."/>
            <person name="Schramm A."/>
            <person name="Marietou A.G."/>
        </authorList>
    </citation>
    <scope>NUCLEOTIDE SEQUENCE [LARGE SCALE GENOMIC DNA]</scope>
    <source>
        <strain evidence="3 4">AcRS2</strain>
    </source>
</reference>
<feature type="transmembrane region" description="Helical" evidence="1">
    <location>
        <begin position="49"/>
        <end position="66"/>
    </location>
</feature>
<keyword evidence="1" id="KW-0812">Transmembrane</keyword>
<dbReference type="NCBIfam" id="TIGR02595">
    <property type="entry name" value="PEP_CTERM"/>
    <property type="match status" value="1"/>
</dbReference>
<gene>
    <name evidence="3" type="ORF">HXW94_04300</name>
</gene>
<dbReference type="Pfam" id="PF07589">
    <property type="entry name" value="PEP-CTERM"/>
    <property type="match status" value="1"/>
</dbReference>
<keyword evidence="4" id="KW-1185">Reference proteome</keyword>
<accession>A0A850T5M2</accession>
<dbReference type="EMBL" id="JACADJ010000009">
    <property type="protein sequence ID" value="NWH04215.1"/>
    <property type="molecule type" value="Genomic_DNA"/>
</dbReference>
<comment type="caution">
    <text evidence="3">The sequence shown here is derived from an EMBL/GenBank/DDBJ whole genome shotgun (WGS) entry which is preliminary data.</text>
</comment>
<evidence type="ECO:0000256" key="1">
    <source>
        <dbReference type="SAM" id="Phobius"/>
    </source>
</evidence>
<protein>
    <submittedName>
        <fullName evidence="3">PEP-CTERM sorting domain-containing protein</fullName>
    </submittedName>
</protein>